<keyword evidence="1" id="KW-1133">Transmembrane helix</keyword>
<evidence type="ECO:0000256" key="1">
    <source>
        <dbReference type="SAM" id="Phobius"/>
    </source>
</evidence>
<comment type="caution">
    <text evidence="2">The sequence shown here is derived from an EMBL/GenBank/DDBJ whole genome shotgun (WGS) entry which is preliminary data.</text>
</comment>
<name>A0ABW0W925_9BACL</name>
<accession>A0ABW0W925</accession>
<keyword evidence="3" id="KW-1185">Reference proteome</keyword>
<feature type="transmembrane region" description="Helical" evidence="1">
    <location>
        <begin position="28"/>
        <end position="46"/>
    </location>
</feature>
<keyword evidence="1" id="KW-0812">Transmembrane</keyword>
<reference evidence="3" key="1">
    <citation type="journal article" date="2019" name="Int. J. Syst. Evol. Microbiol.">
        <title>The Global Catalogue of Microorganisms (GCM) 10K type strain sequencing project: providing services to taxonomists for standard genome sequencing and annotation.</title>
        <authorList>
            <consortium name="The Broad Institute Genomics Platform"/>
            <consortium name="The Broad Institute Genome Sequencing Center for Infectious Disease"/>
            <person name="Wu L."/>
            <person name="Ma J."/>
        </authorList>
    </citation>
    <scope>NUCLEOTIDE SEQUENCE [LARGE SCALE GENOMIC DNA]</scope>
    <source>
        <strain evidence="3">CGMCC 1.3240</strain>
    </source>
</reference>
<evidence type="ECO:0000313" key="2">
    <source>
        <dbReference type="EMBL" id="MFC5653519.1"/>
    </source>
</evidence>
<dbReference type="EMBL" id="JBHSOW010000127">
    <property type="protein sequence ID" value="MFC5653519.1"/>
    <property type="molecule type" value="Genomic_DNA"/>
</dbReference>
<protein>
    <submittedName>
        <fullName evidence="2">Uncharacterized protein</fullName>
    </submittedName>
</protein>
<proteinExistence type="predicted"/>
<sequence>MEEENKNAVAQVQEDADYLRWKRELRSVLFYLGTVTIFLLAAYYFYKK</sequence>
<organism evidence="2 3">
    <name type="scientific">Paenibacillus solisilvae</name>
    <dbReference type="NCBI Taxonomy" id="2486751"/>
    <lineage>
        <taxon>Bacteria</taxon>
        <taxon>Bacillati</taxon>
        <taxon>Bacillota</taxon>
        <taxon>Bacilli</taxon>
        <taxon>Bacillales</taxon>
        <taxon>Paenibacillaceae</taxon>
        <taxon>Paenibacillus</taxon>
    </lineage>
</organism>
<gene>
    <name evidence="2" type="ORF">ACFPYJ_31250</name>
</gene>
<dbReference type="RefSeq" id="WP_379192172.1">
    <property type="nucleotide sequence ID" value="NZ_JBHSOW010000127.1"/>
</dbReference>
<keyword evidence="1" id="KW-0472">Membrane</keyword>
<dbReference type="Proteomes" id="UP001596047">
    <property type="component" value="Unassembled WGS sequence"/>
</dbReference>
<evidence type="ECO:0000313" key="3">
    <source>
        <dbReference type="Proteomes" id="UP001596047"/>
    </source>
</evidence>